<name>A0ABD1PY70_9LAMI</name>
<keyword evidence="3" id="KW-1185">Reference proteome</keyword>
<evidence type="ECO:0000313" key="2">
    <source>
        <dbReference type="EMBL" id="KAL2468867.1"/>
    </source>
</evidence>
<accession>A0ABD1PY70</accession>
<proteinExistence type="predicted"/>
<reference evidence="3" key="1">
    <citation type="submission" date="2024-07" db="EMBL/GenBank/DDBJ databases">
        <title>Two chromosome-level genome assemblies of Korean endemic species Abeliophyllum distichum and Forsythia ovata (Oleaceae).</title>
        <authorList>
            <person name="Jang H."/>
        </authorList>
    </citation>
    <scope>NUCLEOTIDE SEQUENCE [LARGE SCALE GENOMIC DNA]</scope>
</reference>
<protein>
    <submittedName>
        <fullName evidence="2">Uncharacterized protein</fullName>
    </submittedName>
</protein>
<dbReference type="EMBL" id="JBFOLJ010000016">
    <property type="protein sequence ID" value="KAL2468867.1"/>
    <property type="molecule type" value="Genomic_DNA"/>
</dbReference>
<dbReference type="AlphaFoldDB" id="A0ABD1PY70"/>
<evidence type="ECO:0000313" key="3">
    <source>
        <dbReference type="Proteomes" id="UP001604277"/>
    </source>
</evidence>
<feature type="region of interest" description="Disordered" evidence="1">
    <location>
        <begin position="1"/>
        <end position="61"/>
    </location>
</feature>
<organism evidence="2 3">
    <name type="scientific">Forsythia ovata</name>
    <dbReference type="NCBI Taxonomy" id="205694"/>
    <lineage>
        <taxon>Eukaryota</taxon>
        <taxon>Viridiplantae</taxon>
        <taxon>Streptophyta</taxon>
        <taxon>Embryophyta</taxon>
        <taxon>Tracheophyta</taxon>
        <taxon>Spermatophyta</taxon>
        <taxon>Magnoliopsida</taxon>
        <taxon>eudicotyledons</taxon>
        <taxon>Gunneridae</taxon>
        <taxon>Pentapetalae</taxon>
        <taxon>asterids</taxon>
        <taxon>lamiids</taxon>
        <taxon>Lamiales</taxon>
        <taxon>Oleaceae</taxon>
        <taxon>Forsythieae</taxon>
        <taxon>Forsythia</taxon>
    </lineage>
</organism>
<dbReference type="Proteomes" id="UP001604277">
    <property type="component" value="Unassembled WGS sequence"/>
</dbReference>
<evidence type="ECO:0000256" key="1">
    <source>
        <dbReference type="SAM" id="MobiDB-lite"/>
    </source>
</evidence>
<gene>
    <name evidence="2" type="ORF">Fot_50443</name>
</gene>
<sequence>MICERDDDQSRPPEMHQMTSHARGDLRPSEMHQMTSHARRDLRSSKIHQMTSHAQIRRSPDLRKDPARVCLICVRRSVRGGSARADQTLHMGLRQRTTSVFR</sequence>
<comment type="caution">
    <text evidence="2">The sequence shown here is derived from an EMBL/GenBank/DDBJ whole genome shotgun (WGS) entry which is preliminary data.</text>
</comment>